<evidence type="ECO:0000313" key="2">
    <source>
        <dbReference type="Proteomes" id="UP000683575"/>
    </source>
</evidence>
<evidence type="ECO:0000313" key="1">
    <source>
        <dbReference type="EMBL" id="QWZ09501.1"/>
    </source>
</evidence>
<dbReference type="RefSeq" id="WP_216941347.1">
    <property type="nucleotide sequence ID" value="NZ_CP077062.1"/>
</dbReference>
<dbReference type="Proteomes" id="UP000683575">
    <property type="component" value="Chromosome"/>
</dbReference>
<name>A0A975Y1G9_9ACTN</name>
<proteinExistence type="predicted"/>
<dbReference type="KEGG" id="nps:KRR39_07000"/>
<keyword evidence="2" id="KW-1185">Reference proteome</keyword>
<dbReference type="AlphaFoldDB" id="A0A975Y1G9"/>
<dbReference type="EMBL" id="CP077062">
    <property type="protein sequence ID" value="QWZ09501.1"/>
    <property type="molecule type" value="Genomic_DNA"/>
</dbReference>
<reference evidence="1" key="1">
    <citation type="submission" date="2021-06" db="EMBL/GenBank/DDBJ databases">
        <title>Complete genome sequence of Nocardioides sp. G188.</title>
        <authorList>
            <person name="Im W.-T."/>
        </authorList>
    </citation>
    <scope>NUCLEOTIDE SEQUENCE</scope>
    <source>
        <strain evidence="1">G188</strain>
    </source>
</reference>
<gene>
    <name evidence="1" type="ORF">KRR39_07000</name>
</gene>
<organism evidence="1 2">
    <name type="scientific">Nocardioides panacis</name>
    <dbReference type="NCBI Taxonomy" id="2849501"/>
    <lineage>
        <taxon>Bacteria</taxon>
        <taxon>Bacillati</taxon>
        <taxon>Actinomycetota</taxon>
        <taxon>Actinomycetes</taxon>
        <taxon>Propionibacteriales</taxon>
        <taxon>Nocardioidaceae</taxon>
        <taxon>Nocardioides</taxon>
    </lineage>
</organism>
<protein>
    <submittedName>
        <fullName evidence="1">Basic secretory family protein</fullName>
    </submittedName>
</protein>
<accession>A0A975Y1G9</accession>
<sequence>MGVLVALALAAGCTTGPQTRARPSAAPTASVTHVNSQLAEVELQAMAQRIVHRRERAVRHRDLRAWIADLDPANHALRARERRRFANLVQLPLATYQLDAVPTTWPGGFAARRFRGTAYIPYVEEALQLRGFDTAPVVTTTGVTFARVDGRWRIVSDDDVADREPDGSRNKPWDLTRIVVRRTPHALGIFDAASAPSADRLMAWTEQSVGTVRRAVPLRWPGRVVFYALSSPRLLRGMGTRFLDRAAIAFPVYDDLGRPTRRVATRVVINPRYLPRTERQGSYLLTHELTHVALARTNGGTPSWVQEGLADFVATRGASPDWWLPSAASVARARRGADAMPGSTFFGDADPAFEYDLSLAACAVLAGRSGTGRLWSFLRRLSAAGFADGDAEAHTDAVLGAMFGLDTRRLARAAARLVVARGS</sequence>